<sequence length="165" mass="18995">MEVKQLELTLLRIIENNPHIHLDMLTKITNEPKEVIQQALDALIANKILFQQNFVINWAAISNEKRILARIDLKTIPKATFGFDELAEEISHFEQVQSVYLISGVYDLSVMVQTSSMDDISHLVSRFASLASVQETATNFIMKRYKHEQTLFIDEENDSRMKVSL</sequence>
<protein>
    <recommendedName>
        <fullName evidence="1">Transcription regulator AsnC/Lrp ligand binding domain-containing protein</fullName>
    </recommendedName>
</protein>
<dbReference type="HOGENOM" id="CLU_091233_1_0_9"/>
<dbReference type="InterPro" id="IPR019887">
    <property type="entry name" value="Tscrpt_reg_AsnC/Lrp_C"/>
</dbReference>
<keyword evidence="3" id="KW-1185">Reference proteome</keyword>
<gene>
    <name evidence="2" type="ORF">OMQ_01330</name>
</gene>
<dbReference type="eggNOG" id="COG1522">
    <property type="taxonomic scope" value="Bacteria"/>
</dbReference>
<dbReference type="PANTHER" id="PTHR30154:SF34">
    <property type="entry name" value="TRANSCRIPTIONAL REGULATOR AZLB"/>
    <property type="match status" value="1"/>
</dbReference>
<dbReference type="EMBL" id="AHYT01000004">
    <property type="protein sequence ID" value="EOT29378.1"/>
    <property type="molecule type" value="Genomic_DNA"/>
</dbReference>
<feature type="domain" description="Transcription regulator AsnC/Lrp ligand binding" evidence="1">
    <location>
        <begin position="78"/>
        <end position="144"/>
    </location>
</feature>
<dbReference type="Gene3D" id="3.30.70.920">
    <property type="match status" value="1"/>
</dbReference>
<dbReference type="GO" id="GO:0043200">
    <property type="term" value="P:response to amino acid"/>
    <property type="evidence" value="ECO:0007669"/>
    <property type="project" value="TreeGrafter"/>
</dbReference>
<dbReference type="SUPFAM" id="SSF54909">
    <property type="entry name" value="Dimeric alpha+beta barrel"/>
    <property type="match status" value="1"/>
</dbReference>
<evidence type="ECO:0000259" key="1">
    <source>
        <dbReference type="Pfam" id="PF01037"/>
    </source>
</evidence>
<dbReference type="InterPro" id="IPR011008">
    <property type="entry name" value="Dimeric_a/b-barrel"/>
</dbReference>
<dbReference type="RefSeq" id="WP_016175127.1">
    <property type="nucleotide sequence ID" value="NZ_KE136389.1"/>
</dbReference>
<dbReference type="OrthoDB" id="66249at2"/>
<organism evidence="2 3">
    <name type="scientific">Enterococcus saccharolyticus subsp. saccharolyticus ATCC 43076</name>
    <dbReference type="NCBI Taxonomy" id="1139996"/>
    <lineage>
        <taxon>Bacteria</taxon>
        <taxon>Bacillati</taxon>
        <taxon>Bacillota</taxon>
        <taxon>Bacilli</taxon>
        <taxon>Lactobacillales</taxon>
        <taxon>Enterococcaceae</taxon>
        <taxon>Enterococcus</taxon>
    </lineage>
</organism>
<dbReference type="PATRIC" id="fig|1139996.3.peg.1312"/>
<dbReference type="STRING" id="41997.RV16_GL000239"/>
<proteinExistence type="predicted"/>
<dbReference type="AlphaFoldDB" id="S0JNG0"/>
<name>S0JNG0_9ENTE</name>
<dbReference type="Pfam" id="PF01037">
    <property type="entry name" value="AsnC_trans_reg"/>
    <property type="match status" value="1"/>
</dbReference>
<accession>S0JNG0</accession>
<dbReference type="Proteomes" id="UP000014136">
    <property type="component" value="Unassembled WGS sequence"/>
</dbReference>
<dbReference type="GO" id="GO:0043565">
    <property type="term" value="F:sequence-specific DNA binding"/>
    <property type="evidence" value="ECO:0007669"/>
    <property type="project" value="TreeGrafter"/>
</dbReference>
<reference evidence="2 3" key="1">
    <citation type="submission" date="2013-03" db="EMBL/GenBank/DDBJ databases">
        <title>The Genome Sequence of Enterococcus saccharolyticus ATCC_43076 (Illumina only assembly).</title>
        <authorList>
            <consortium name="The Broad Institute Genomics Platform"/>
            <consortium name="The Broad Institute Genome Sequencing Center for Infectious Disease"/>
            <person name="Earl A."/>
            <person name="Russ C."/>
            <person name="Gilmore M."/>
            <person name="Surin D."/>
            <person name="Walker B."/>
            <person name="Young S."/>
            <person name="Zeng Q."/>
            <person name="Gargeya S."/>
            <person name="Fitzgerald M."/>
            <person name="Haas B."/>
            <person name="Abouelleil A."/>
            <person name="Allen A.W."/>
            <person name="Alvarado L."/>
            <person name="Arachchi H.M."/>
            <person name="Berlin A.M."/>
            <person name="Chapman S.B."/>
            <person name="Gainer-Dewar J."/>
            <person name="Goldberg J."/>
            <person name="Griggs A."/>
            <person name="Gujja S."/>
            <person name="Hansen M."/>
            <person name="Howarth C."/>
            <person name="Imamovic A."/>
            <person name="Ireland A."/>
            <person name="Larimer J."/>
            <person name="McCowan C."/>
            <person name="Murphy C."/>
            <person name="Pearson M."/>
            <person name="Poon T.W."/>
            <person name="Priest M."/>
            <person name="Roberts A."/>
            <person name="Saif S."/>
            <person name="Shea T."/>
            <person name="Sisk P."/>
            <person name="Sykes S."/>
            <person name="Wortman J."/>
            <person name="Nusbaum C."/>
            <person name="Birren B."/>
        </authorList>
    </citation>
    <scope>NUCLEOTIDE SEQUENCE [LARGE SCALE GENOMIC DNA]</scope>
    <source>
        <strain evidence="2 3">ATCC 43076</strain>
    </source>
</reference>
<dbReference type="PANTHER" id="PTHR30154">
    <property type="entry name" value="LEUCINE-RESPONSIVE REGULATORY PROTEIN"/>
    <property type="match status" value="1"/>
</dbReference>
<evidence type="ECO:0000313" key="2">
    <source>
        <dbReference type="EMBL" id="EOT29378.1"/>
    </source>
</evidence>
<dbReference type="GO" id="GO:0005829">
    <property type="term" value="C:cytosol"/>
    <property type="evidence" value="ECO:0007669"/>
    <property type="project" value="TreeGrafter"/>
</dbReference>
<evidence type="ECO:0000313" key="3">
    <source>
        <dbReference type="Proteomes" id="UP000014136"/>
    </source>
</evidence>
<comment type="caution">
    <text evidence="2">The sequence shown here is derived from an EMBL/GenBank/DDBJ whole genome shotgun (WGS) entry which is preliminary data.</text>
</comment>